<dbReference type="Gene3D" id="1.10.357.10">
    <property type="entry name" value="Tetracycline Repressor, domain 2"/>
    <property type="match status" value="1"/>
</dbReference>
<dbReference type="PROSITE" id="PS50977">
    <property type="entry name" value="HTH_TETR_2"/>
    <property type="match status" value="1"/>
</dbReference>
<dbReference type="InterPro" id="IPR050624">
    <property type="entry name" value="HTH-type_Tx_Regulator"/>
</dbReference>
<keyword evidence="5" id="KW-1185">Reference proteome</keyword>
<dbReference type="InterPro" id="IPR036271">
    <property type="entry name" value="Tet_transcr_reg_TetR-rel_C_sf"/>
</dbReference>
<feature type="DNA-binding region" description="H-T-H motif" evidence="2">
    <location>
        <begin position="29"/>
        <end position="48"/>
    </location>
</feature>
<dbReference type="Gene3D" id="1.10.10.60">
    <property type="entry name" value="Homeodomain-like"/>
    <property type="match status" value="1"/>
</dbReference>
<reference evidence="4" key="1">
    <citation type="submission" date="2022-02" db="EMBL/GenBank/DDBJ databases">
        <authorList>
            <person name="Leng L."/>
        </authorList>
    </citation>
    <scope>NUCLEOTIDE SEQUENCE</scope>
    <source>
        <strain evidence="4">JI</strain>
    </source>
</reference>
<evidence type="ECO:0000259" key="3">
    <source>
        <dbReference type="PROSITE" id="PS50977"/>
    </source>
</evidence>
<dbReference type="SUPFAM" id="SSF48498">
    <property type="entry name" value="Tetracyclin repressor-like, C-terminal domain"/>
    <property type="match status" value="1"/>
</dbReference>
<name>A0A9X4H3H0_9FIRM</name>
<dbReference type="AlphaFoldDB" id="A0A9X4H3H0"/>
<evidence type="ECO:0000256" key="1">
    <source>
        <dbReference type="ARBA" id="ARBA00023125"/>
    </source>
</evidence>
<keyword evidence="1 2" id="KW-0238">DNA-binding</keyword>
<dbReference type="SUPFAM" id="SSF46689">
    <property type="entry name" value="Homeodomain-like"/>
    <property type="match status" value="1"/>
</dbReference>
<gene>
    <name evidence="4" type="ORF">L7E55_15050</name>
</gene>
<feature type="domain" description="HTH tetR-type" evidence="3">
    <location>
        <begin position="6"/>
        <end position="66"/>
    </location>
</feature>
<dbReference type="Proteomes" id="UP001154312">
    <property type="component" value="Unassembled WGS sequence"/>
</dbReference>
<dbReference type="EMBL" id="JAKOAV010000037">
    <property type="protein sequence ID" value="MDF9409651.1"/>
    <property type="molecule type" value="Genomic_DNA"/>
</dbReference>
<accession>A0A9X4H3H0</accession>
<dbReference type="PANTHER" id="PTHR43479:SF11">
    <property type="entry name" value="ACREF_ENVCD OPERON REPRESSOR-RELATED"/>
    <property type="match status" value="1"/>
</dbReference>
<dbReference type="InterPro" id="IPR001647">
    <property type="entry name" value="HTH_TetR"/>
</dbReference>
<sequence>MSITSEERHAEIMDTAIKLFRKKNYHGTSMQDIAEAVGIYRGSLYHYINSKEEILYRIVERPVSKGYESLRKIQLEENLPPVEKLRQAMKYHVRYSMEHQAVVAIMLEDTKHLSEECQKQIREAQKRYEETFFNIIKEGIQKGDFKNLDPQIVTFAIFGMTNWMYRWFDVDGKLSSDEVAELFLDMILNGLLVE</sequence>
<protein>
    <submittedName>
        <fullName evidence="4">TetR/AcrR family transcriptional regulator</fullName>
    </submittedName>
</protein>
<dbReference type="RefSeq" id="WP_277445149.1">
    <property type="nucleotide sequence ID" value="NZ_JAKOAV010000037.1"/>
</dbReference>
<dbReference type="InterPro" id="IPR009057">
    <property type="entry name" value="Homeodomain-like_sf"/>
</dbReference>
<dbReference type="Pfam" id="PF17932">
    <property type="entry name" value="TetR_C_24"/>
    <property type="match status" value="1"/>
</dbReference>
<dbReference type="Pfam" id="PF00440">
    <property type="entry name" value="TetR_N"/>
    <property type="match status" value="1"/>
</dbReference>
<dbReference type="InterPro" id="IPR041490">
    <property type="entry name" value="KstR2_TetR_C"/>
</dbReference>
<evidence type="ECO:0000256" key="2">
    <source>
        <dbReference type="PROSITE-ProRule" id="PRU00335"/>
    </source>
</evidence>
<dbReference type="PRINTS" id="PR00455">
    <property type="entry name" value="HTHTETR"/>
</dbReference>
<comment type="caution">
    <text evidence="4">The sequence shown here is derived from an EMBL/GenBank/DDBJ whole genome shotgun (WGS) entry which is preliminary data.</text>
</comment>
<organism evidence="4 5">
    <name type="scientific">Pelotomaculum isophthalicicum JI</name>
    <dbReference type="NCBI Taxonomy" id="947010"/>
    <lineage>
        <taxon>Bacteria</taxon>
        <taxon>Bacillati</taxon>
        <taxon>Bacillota</taxon>
        <taxon>Clostridia</taxon>
        <taxon>Eubacteriales</taxon>
        <taxon>Desulfotomaculaceae</taxon>
        <taxon>Pelotomaculum</taxon>
    </lineage>
</organism>
<evidence type="ECO:0000313" key="5">
    <source>
        <dbReference type="Proteomes" id="UP001154312"/>
    </source>
</evidence>
<dbReference type="GO" id="GO:0003677">
    <property type="term" value="F:DNA binding"/>
    <property type="evidence" value="ECO:0007669"/>
    <property type="project" value="UniProtKB-UniRule"/>
</dbReference>
<dbReference type="PANTHER" id="PTHR43479">
    <property type="entry name" value="ACREF/ENVCD OPERON REPRESSOR-RELATED"/>
    <property type="match status" value="1"/>
</dbReference>
<evidence type="ECO:0000313" key="4">
    <source>
        <dbReference type="EMBL" id="MDF9409651.1"/>
    </source>
</evidence>
<proteinExistence type="predicted"/>